<dbReference type="SUPFAM" id="SSF53448">
    <property type="entry name" value="Nucleotide-diphospho-sugar transferases"/>
    <property type="match status" value="1"/>
</dbReference>
<dbReference type="GO" id="GO:0005794">
    <property type="term" value="C:Golgi apparatus"/>
    <property type="evidence" value="ECO:0007669"/>
    <property type="project" value="TreeGrafter"/>
</dbReference>
<keyword evidence="2" id="KW-0808">Transferase</keyword>
<proteinExistence type="inferred from homology"/>
<protein>
    <submittedName>
        <fullName evidence="4">Uncharacterized protein</fullName>
    </submittedName>
</protein>
<keyword evidence="3" id="KW-0472">Membrane</keyword>
<gene>
    <name evidence="4" type="ORF">INT46_004600</name>
</gene>
<keyword evidence="5" id="KW-1185">Reference proteome</keyword>
<dbReference type="PIRSF" id="PIRSF018153">
    <property type="entry name" value="Glyco_trans_15"/>
    <property type="match status" value="1"/>
</dbReference>
<dbReference type="Pfam" id="PF01793">
    <property type="entry name" value="Glyco_transf_15"/>
    <property type="match status" value="1"/>
</dbReference>
<dbReference type="GO" id="GO:0000026">
    <property type="term" value="F:alpha-1,2-mannosyltransferase activity"/>
    <property type="evidence" value="ECO:0007669"/>
    <property type="project" value="TreeGrafter"/>
</dbReference>
<dbReference type="EMBL" id="JAEPRC010000874">
    <property type="protein sequence ID" value="KAG2191050.1"/>
    <property type="molecule type" value="Genomic_DNA"/>
</dbReference>
<keyword evidence="3" id="KW-1133">Transmembrane helix</keyword>
<organism evidence="4 5">
    <name type="scientific">Mucor plumbeus</name>
    <dbReference type="NCBI Taxonomy" id="97098"/>
    <lineage>
        <taxon>Eukaryota</taxon>
        <taxon>Fungi</taxon>
        <taxon>Fungi incertae sedis</taxon>
        <taxon>Mucoromycota</taxon>
        <taxon>Mucoromycotina</taxon>
        <taxon>Mucoromycetes</taxon>
        <taxon>Mucorales</taxon>
        <taxon>Mucorineae</taxon>
        <taxon>Mucoraceae</taxon>
        <taxon>Mucor</taxon>
    </lineage>
</organism>
<dbReference type="GO" id="GO:0016020">
    <property type="term" value="C:membrane"/>
    <property type="evidence" value="ECO:0007669"/>
    <property type="project" value="InterPro"/>
</dbReference>
<dbReference type="OrthoDB" id="439943at2759"/>
<feature type="transmembrane region" description="Helical" evidence="3">
    <location>
        <begin position="7"/>
        <end position="26"/>
    </location>
</feature>
<accession>A0A8H7QF98</accession>
<dbReference type="PANTHER" id="PTHR31121:SF6">
    <property type="entry name" value="ALPHA-1,2 MANNOSYLTRANSFERASE KTR1"/>
    <property type="match status" value="1"/>
</dbReference>
<evidence type="ECO:0000256" key="1">
    <source>
        <dbReference type="ARBA" id="ARBA00007677"/>
    </source>
</evidence>
<dbReference type="InterPro" id="IPR002685">
    <property type="entry name" value="Glyco_trans_15"/>
</dbReference>
<evidence type="ECO:0000313" key="5">
    <source>
        <dbReference type="Proteomes" id="UP000650833"/>
    </source>
</evidence>
<sequence>MINVNKTAIRVIAVSIVLLTSVYLFTQSFYYQNHFKNANNNGIITKPSPATTTNEKPQRISFPDDYFHYGSFYQHENPETLRYPHNRFKAAFITFVKNDKASLSKLRFTIRNLEDQFNKHHHYPYIIFSDQYLDDEFRELASSLAGEATMRFEKVGSDLYGYEANTDLKRAEEARVTLNNTMFGDSEDYRFQSRFMAGTIYRHPLMQEIDYSWRFEAGTEYICPMEEDPFQFMFKNKKTTSFSMALYEYKETIPTLFQTVLDYASKHSHWIQPSGDPKTLWHFILDENNIFNGCHLWNNFQIADVSFYRGEKYQSFFNYLDTSNGIFYERWGDPVIQSLGATLFLTKDDIHFWDNIGYRVANYFTHCPSEKSLYSKCTCRPEENFDFNGYSCLKFY</sequence>
<name>A0A8H7QF98_9FUNG</name>
<dbReference type="AlphaFoldDB" id="A0A8H7QF98"/>
<dbReference type="PANTHER" id="PTHR31121">
    <property type="entry name" value="ALPHA-1,2 MANNOSYLTRANSFERASE KTR1"/>
    <property type="match status" value="1"/>
</dbReference>
<evidence type="ECO:0000256" key="2">
    <source>
        <dbReference type="ARBA" id="ARBA00022679"/>
    </source>
</evidence>
<comment type="similarity">
    <text evidence="1">Belongs to the glycosyltransferase 15 family.</text>
</comment>
<keyword evidence="3" id="KW-0812">Transmembrane</keyword>
<evidence type="ECO:0000256" key="3">
    <source>
        <dbReference type="SAM" id="Phobius"/>
    </source>
</evidence>
<dbReference type="GO" id="GO:0000032">
    <property type="term" value="P:cell wall mannoprotein biosynthetic process"/>
    <property type="evidence" value="ECO:0007669"/>
    <property type="project" value="TreeGrafter"/>
</dbReference>
<dbReference type="Proteomes" id="UP000650833">
    <property type="component" value="Unassembled WGS sequence"/>
</dbReference>
<dbReference type="GO" id="GO:0006487">
    <property type="term" value="P:protein N-linked glycosylation"/>
    <property type="evidence" value="ECO:0007669"/>
    <property type="project" value="TreeGrafter"/>
</dbReference>
<reference evidence="4" key="1">
    <citation type="submission" date="2020-12" db="EMBL/GenBank/DDBJ databases">
        <title>Metabolic potential, ecology and presence of endohyphal bacteria is reflected in genomic diversity of Mucoromycotina.</title>
        <authorList>
            <person name="Muszewska A."/>
            <person name="Okrasinska A."/>
            <person name="Steczkiewicz K."/>
            <person name="Drgas O."/>
            <person name="Orlowska M."/>
            <person name="Perlinska-Lenart U."/>
            <person name="Aleksandrzak-Piekarczyk T."/>
            <person name="Szatraj K."/>
            <person name="Zielenkiewicz U."/>
            <person name="Pilsyk S."/>
            <person name="Malc E."/>
            <person name="Mieczkowski P."/>
            <person name="Kruszewska J.S."/>
            <person name="Biernat P."/>
            <person name="Pawlowska J."/>
        </authorList>
    </citation>
    <scope>NUCLEOTIDE SEQUENCE</scope>
    <source>
        <strain evidence="4">CBS 226.32</strain>
    </source>
</reference>
<comment type="caution">
    <text evidence="4">The sequence shown here is derived from an EMBL/GenBank/DDBJ whole genome shotgun (WGS) entry which is preliminary data.</text>
</comment>
<dbReference type="Gene3D" id="3.90.550.10">
    <property type="entry name" value="Spore Coat Polysaccharide Biosynthesis Protein SpsA, Chain A"/>
    <property type="match status" value="1"/>
</dbReference>
<dbReference type="InterPro" id="IPR029044">
    <property type="entry name" value="Nucleotide-diphossugar_trans"/>
</dbReference>
<evidence type="ECO:0000313" key="4">
    <source>
        <dbReference type="EMBL" id="KAG2191050.1"/>
    </source>
</evidence>